<dbReference type="SUPFAM" id="SSF50044">
    <property type="entry name" value="SH3-domain"/>
    <property type="match status" value="1"/>
</dbReference>
<dbReference type="Pfam" id="PF00018">
    <property type="entry name" value="SH3_1"/>
    <property type="match status" value="1"/>
</dbReference>
<keyword evidence="3" id="KW-0472">Membrane</keyword>
<dbReference type="EMBL" id="JADGJH010001499">
    <property type="protein sequence ID" value="KAJ3112841.1"/>
    <property type="molecule type" value="Genomic_DNA"/>
</dbReference>
<feature type="domain" description="SH3" evidence="4">
    <location>
        <begin position="161"/>
        <end position="222"/>
    </location>
</feature>
<feature type="transmembrane region" description="Helical" evidence="3">
    <location>
        <begin position="86"/>
        <end position="107"/>
    </location>
</feature>
<keyword evidence="1 2" id="KW-0728">SH3 domain</keyword>
<proteinExistence type="predicted"/>
<evidence type="ECO:0000259" key="4">
    <source>
        <dbReference type="PROSITE" id="PS50002"/>
    </source>
</evidence>
<comment type="caution">
    <text evidence="5">The sequence shown here is derived from an EMBL/GenBank/DDBJ whole genome shotgun (WGS) entry which is preliminary data.</text>
</comment>
<sequence>MTSSSAAVDAAVVITALGYGGNLTDALAFCKSSHFTPYCCDVVASSNSGLRANFQAALTGVASTASPSDSSNNTPSSAGTALSSTAIGGIVVGAVAVLAIAGAVIVVRNRRNKSISASYIPVNISKNANFPPMAESYSLKAESAVQPQLFSIPPAVSPLLAAKEKNIVHRPYQAMQPDELTLEIGDFVEILERFDDGWCKGRKVTSGEEGMCPLPCFDRVDN</sequence>
<evidence type="ECO:0000256" key="1">
    <source>
        <dbReference type="ARBA" id="ARBA00022443"/>
    </source>
</evidence>
<dbReference type="AlphaFoldDB" id="A0AAD5T1R1"/>
<dbReference type="PROSITE" id="PS50002">
    <property type="entry name" value="SH3"/>
    <property type="match status" value="1"/>
</dbReference>
<keyword evidence="3" id="KW-1133">Transmembrane helix</keyword>
<evidence type="ECO:0000256" key="2">
    <source>
        <dbReference type="PROSITE-ProRule" id="PRU00192"/>
    </source>
</evidence>
<dbReference type="SMART" id="SM00326">
    <property type="entry name" value="SH3"/>
    <property type="match status" value="1"/>
</dbReference>
<dbReference type="InterPro" id="IPR036028">
    <property type="entry name" value="SH3-like_dom_sf"/>
</dbReference>
<name>A0AAD5T1R1_9FUNG</name>
<dbReference type="InterPro" id="IPR001452">
    <property type="entry name" value="SH3_domain"/>
</dbReference>
<protein>
    <recommendedName>
        <fullName evidence="4">SH3 domain-containing protein</fullName>
    </recommendedName>
</protein>
<accession>A0AAD5T1R1</accession>
<evidence type="ECO:0000313" key="6">
    <source>
        <dbReference type="Proteomes" id="UP001211907"/>
    </source>
</evidence>
<gene>
    <name evidence="5" type="ORF">HK100_002173</name>
</gene>
<dbReference type="Gene3D" id="2.30.30.40">
    <property type="entry name" value="SH3 Domains"/>
    <property type="match status" value="1"/>
</dbReference>
<organism evidence="5 6">
    <name type="scientific">Physocladia obscura</name>
    <dbReference type="NCBI Taxonomy" id="109957"/>
    <lineage>
        <taxon>Eukaryota</taxon>
        <taxon>Fungi</taxon>
        <taxon>Fungi incertae sedis</taxon>
        <taxon>Chytridiomycota</taxon>
        <taxon>Chytridiomycota incertae sedis</taxon>
        <taxon>Chytridiomycetes</taxon>
        <taxon>Chytridiales</taxon>
        <taxon>Chytriomycetaceae</taxon>
        <taxon>Physocladia</taxon>
    </lineage>
</organism>
<evidence type="ECO:0000256" key="3">
    <source>
        <dbReference type="SAM" id="Phobius"/>
    </source>
</evidence>
<reference evidence="5" key="1">
    <citation type="submission" date="2020-05" db="EMBL/GenBank/DDBJ databases">
        <title>Phylogenomic resolution of chytrid fungi.</title>
        <authorList>
            <person name="Stajich J.E."/>
            <person name="Amses K."/>
            <person name="Simmons R."/>
            <person name="Seto K."/>
            <person name="Myers J."/>
            <person name="Bonds A."/>
            <person name="Quandt C.A."/>
            <person name="Barry K."/>
            <person name="Liu P."/>
            <person name="Grigoriev I."/>
            <person name="Longcore J.E."/>
            <person name="James T.Y."/>
        </authorList>
    </citation>
    <scope>NUCLEOTIDE SEQUENCE</scope>
    <source>
        <strain evidence="5">JEL0513</strain>
    </source>
</reference>
<evidence type="ECO:0000313" key="5">
    <source>
        <dbReference type="EMBL" id="KAJ3112841.1"/>
    </source>
</evidence>
<keyword evidence="6" id="KW-1185">Reference proteome</keyword>
<dbReference type="CDD" id="cd12087">
    <property type="entry name" value="TM_EGFR-like"/>
    <property type="match status" value="1"/>
</dbReference>
<keyword evidence="3" id="KW-0812">Transmembrane</keyword>
<dbReference type="Proteomes" id="UP001211907">
    <property type="component" value="Unassembled WGS sequence"/>
</dbReference>